<dbReference type="InterPro" id="IPR000536">
    <property type="entry name" value="Nucl_hrmn_rcpt_lig-bd"/>
</dbReference>
<dbReference type="WBParaSite" id="EEL_0000817601-mRNA-1">
    <property type="protein sequence ID" value="EEL_0000817601-mRNA-1"/>
    <property type="gene ID" value="EEL_0000817601"/>
</dbReference>
<dbReference type="Gene3D" id="1.10.565.10">
    <property type="entry name" value="Retinoid X Receptor"/>
    <property type="match status" value="1"/>
</dbReference>
<organism evidence="6 7">
    <name type="scientific">Elaeophora elaphi</name>
    <dbReference type="NCBI Taxonomy" id="1147741"/>
    <lineage>
        <taxon>Eukaryota</taxon>
        <taxon>Metazoa</taxon>
        <taxon>Ecdysozoa</taxon>
        <taxon>Nematoda</taxon>
        <taxon>Chromadorea</taxon>
        <taxon>Rhabditida</taxon>
        <taxon>Spirurina</taxon>
        <taxon>Spiruromorpha</taxon>
        <taxon>Filarioidea</taxon>
        <taxon>Onchocercidae</taxon>
        <taxon>Elaeophora</taxon>
    </lineage>
</organism>
<dbReference type="SUPFAM" id="SSF48508">
    <property type="entry name" value="Nuclear receptor ligand-binding domain"/>
    <property type="match status" value="1"/>
</dbReference>
<evidence type="ECO:0000313" key="7">
    <source>
        <dbReference type="WBParaSite" id="EEL_0000817601-mRNA-1"/>
    </source>
</evidence>
<reference evidence="7" key="1">
    <citation type="submission" date="2017-02" db="UniProtKB">
        <authorList>
            <consortium name="WormBaseParasite"/>
        </authorList>
    </citation>
    <scope>IDENTIFICATION</scope>
</reference>
<evidence type="ECO:0000256" key="4">
    <source>
        <dbReference type="ARBA" id="ARBA00023170"/>
    </source>
</evidence>
<sequence length="147" mass="16918">MSEIVEPMVTMKMSLEEFVALKAFVSWKRISVRVFVFDRIIKAMCEISDGNKYAMRTMLDDLCTSLHQYYEQSHQNDLSERFGNIILLLSSVFAAGLQFVESHHEVAFFDLWQLESLLVQLRNVKVIEILGADPACFLRVATLIISH</sequence>
<evidence type="ECO:0000256" key="3">
    <source>
        <dbReference type="ARBA" id="ARBA00023163"/>
    </source>
</evidence>
<dbReference type="PANTHER" id="PTHR46397">
    <property type="entry name" value="NUCLEAR HORMONE RECEPTOR FAMILY-RELATED"/>
    <property type="match status" value="1"/>
</dbReference>
<keyword evidence="3" id="KW-0804">Transcription</keyword>
<evidence type="ECO:0000313" key="6">
    <source>
        <dbReference type="Proteomes" id="UP000050640"/>
    </source>
</evidence>
<name>A0A0R3S0M1_9BILA</name>
<evidence type="ECO:0000256" key="2">
    <source>
        <dbReference type="ARBA" id="ARBA00023015"/>
    </source>
</evidence>
<dbReference type="AlphaFoldDB" id="A0A0R3S0M1"/>
<dbReference type="PANTHER" id="PTHR46397:SF5">
    <property type="entry name" value="NUCLEAR HORMONE RECEPTOR FAMILY MEMBER NHR-20"/>
    <property type="match status" value="1"/>
</dbReference>
<proteinExistence type="inferred from homology"/>
<dbReference type="Proteomes" id="UP000050640">
    <property type="component" value="Unplaced"/>
</dbReference>
<protein>
    <submittedName>
        <fullName evidence="7">NR LBD domain-containing protein</fullName>
    </submittedName>
</protein>
<dbReference type="InterPro" id="IPR035500">
    <property type="entry name" value="NHR-like_dom_sf"/>
</dbReference>
<feature type="domain" description="NR LBD" evidence="5">
    <location>
        <begin position="1"/>
        <end position="125"/>
    </location>
</feature>
<dbReference type="PROSITE" id="PS51843">
    <property type="entry name" value="NR_LBD"/>
    <property type="match status" value="1"/>
</dbReference>
<comment type="similarity">
    <text evidence="1">Belongs to the nuclear hormone receptor family.</text>
</comment>
<keyword evidence="4" id="KW-0675">Receptor</keyword>
<keyword evidence="6" id="KW-1185">Reference proteome</keyword>
<keyword evidence="2" id="KW-0805">Transcription regulation</keyword>
<evidence type="ECO:0000259" key="5">
    <source>
        <dbReference type="PROSITE" id="PS51843"/>
    </source>
</evidence>
<accession>A0A0R3S0M1</accession>
<evidence type="ECO:0000256" key="1">
    <source>
        <dbReference type="ARBA" id="ARBA00005993"/>
    </source>
</evidence>
<dbReference type="STRING" id="1147741.A0A0R3S0M1"/>
<dbReference type="Pfam" id="PF00104">
    <property type="entry name" value="Hormone_recep"/>
    <property type="match status" value="1"/>
</dbReference>